<feature type="transmembrane region" description="Helical" evidence="1">
    <location>
        <begin position="15"/>
        <end position="39"/>
    </location>
</feature>
<name>A0ABS2U6F2_9LEPT</name>
<dbReference type="SUPFAM" id="SSF56436">
    <property type="entry name" value="C-type lectin-like"/>
    <property type="match status" value="1"/>
</dbReference>
<organism evidence="3 4">
    <name type="scientific">Leptospira ainlahdjerensis</name>
    <dbReference type="NCBI Taxonomy" id="2810033"/>
    <lineage>
        <taxon>Bacteria</taxon>
        <taxon>Pseudomonadati</taxon>
        <taxon>Spirochaetota</taxon>
        <taxon>Spirochaetia</taxon>
        <taxon>Leptospirales</taxon>
        <taxon>Leptospiraceae</taxon>
        <taxon>Leptospira</taxon>
    </lineage>
</organism>
<evidence type="ECO:0000256" key="1">
    <source>
        <dbReference type="SAM" id="Phobius"/>
    </source>
</evidence>
<comment type="caution">
    <text evidence="3">The sequence shown here is derived from an EMBL/GenBank/DDBJ whole genome shotgun (WGS) entry which is preliminary data.</text>
</comment>
<protein>
    <submittedName>
        <fullName evidence="3">DUF1554 domain-containing protein</fullName>
    </submittedName>
</protein>
<dbReference type="InterPro" id="IPR016186">
    <property type="entry name" value="C-type_lectin-like/link_sf"/>
</dbReference>
<evidence type="ECO:0000313" key="4">
    <source>
        <dbReference type="Proteomes" id="UP000724686"/>
    </source>
</evidence>
<evidence type="ECO:0000313" key="3">
    <source>
        <dbReference type="EMBL" id="MBM9575950.1"/>
    </source>
</evidence>
<feature type="domain" description="DUF1554" evidence="2">
    <location>
        <begin position="98"/>
        <end position="226"/>
    </location>
</feature>
<evidence type="ECO:0000259" key="2">
    <source>
        <dbReference type="Pfam" id="PF07588"/>
    </source>
</evidence>
<sequence>MNWTRNFFRDGNVGILYRFVFLTLVGPIQLFSCTVWPILTAGGISKSENSDSLSSASAALLMLIQGENTSSIGTSSSSGSPTSTCGSTGCTLFLSSPTNGNIGGIAGADSKCVNDAVTQSAPGNSSSYKALIMTDDGTRNLTNSWVLFPNTVYRSMNNGNLIIATTNANAQFPFPLSVEITDPGGSAVFTGIDTTGAGWAPKTGINCSNWTNNTNAVSGWAGISNAANQEIDAGASYTCDNSLVLYCVQK</sequence>
<dbReference type="EMBL" id="JAFFPU010000010">
    <property type="protein sequence ID" value="MBM9575950.1"/>
    <property type="molecule type" value="Genomic_DNA"/>
</dbReference>
<dbReference type="InterPro" id="IPR016187">
    <property type="entry name" value="CTDL_fold"/>
</dbReference>
<dbReference type="RefSeq" id="WP_205278151.1">
    <property type="nucleotide sequence ID" value="NZ_JAFFPU010000010.1"/>
</dbReference>
<keyword evidence="1" id="KW-0812">Transmembrane</keyword>
<reference evidence="3 4" key="1">
    <citation type="submission" date="2021-02" db="EMBL/GenBank/DDBJ databases">
        <title>Leptospira ainlahdjerensis sp. nov., Leptospira ainazelensis sp. nov., Leptospira abararensis sp. nov. and Leptospira chreensis sp. nov., four new species isolated from water sources in Algeria.</title>
        <authorList>
            <person name="Amara Korba A."/>
            <person name="Kainiu M."/>
            <person name="Vincent A.T."/>
            <person name="Mariet J.-F."/>
            <person name="Veyrier F.J."/>
            <person name="Goarant C."/>
            <person name="Picardeau M."/>
        </authorList>
    </citation>
    <scope>NUCLEOTIDE SEQUENCE [LARGE SCALE GENOMIC DNA]</scope>
    <source>
        <strain evidence="3 4">201903070</strain>
    </source>
</reference>
<dbReference type="Proteomes" id="UP000724686">
    <property type="component" value="Unassembled WGS sequence"/>
</dbReference>
<keyword evidence="1" id="KW-0472">Membrane</keyword>
<accession>A0ABS2U6F2</accession>
<dbReference type="InterPro" id="IPR011448">
    <property type="entry name" value="DUF1554"/>
</dbReference>
<keyword evidence="4" id="KW-1185">Reference proteome</keyword>
<dbReference type="Gene3D" id="3.10.100.10">
    <property type="entry name" value="Mannose-Binding Protein A, subunit A"/>
    <property type="match status" value="1"/>
</dbReference>
<dbReference type="Pfam" id="PF07588">
    <property type="entry name" value="DUF1554"/>
    <property type="match status" value="1"/>
</dbReference>
<gene>
    <name evidence="3" type="ORF">JWG45_02180</name>
</gene>
<proteinExistence type="predicted"/>
<keyword evidence="1" id="KW-1133">Transmembrane helix</keyword>